<feature type="transmembrane region" description="Helical" evidence="1">
    <location>
        <begin position="30"/>
        <end position="51"/>
    </location>
</feature>
<feature type="transmembrane region" description="Helical" evidence="1">
    <location>
        <begin position="101"/>
        <end position="120"/>
    </location>
</feature>
<keyword evidence="3" id="KW-1185">Reference proteome</keyword>
<keyword evidence="1" id="KW-1133">Transmembrane helix</keyword>
<proteinExistence type="predicted"/>
<dbReference type="Proteomes" id="UP001589758">
    <property type="component" value="Unassembled WGS sequence"/>
</dbReference>
<dbReference type="EMBL" id="JBHLXE010000024">
    <property type="protein sequence ID" value="MFC0178910.1"/>
    <property type="molecule type" value="Genomic_DNA"/>
</dbReference>
<feature type="transmembrane region" description="Helical" evidence="1">
    <location>
        <begin position="154"/>
        <end position="178"/>
    </location>
</feature>
<comment type="caution">
    <text evidence="2">The sequence shown here is derived from an EMBL/GenBank/DDBJ whole genome shotgun (WGS) entry which is preliminary data.</text>
</comment>
<keyword evidence="1" id="KW-0472">Membrane</keyword>
<accession>A0ABV6C7G2</accession>
<evidence type="ECO:0000313" key="2">
    <source>
        <dbReference type="EMBL" id="MFC0178910.1"/>
    </source>
</evidence>
<dbReference type="InterPro" id="IPR021450">
    <property type="entry name" value="DUF3100"/>
</dbReference>
<dbReference type="PRINTS" id="PR00173">
    <property type="entry name" value="EDTRNSPORT"/>
</dbReference>
<feature type="transmembrane region" description="Helical" evidence="1">
    <location>
        <begin position="63"/>
        <end position="81"/>
    </location>
</feature>
<feature type="transmembrane region" description="Helical" evidence="1">
    <location>
        <begin position="184"/>
        <end position="206"/>
    </location>
</feature>
<evidence type="ECO:0000256" key="1">
    <source>
        <dbReference type="SAM" id="Phobius"/>
    </source>
</evidence>
<name>A0ABV6C7G2_9GAMM</name>
<organism evidence="2 3">
    <name type="scientific">Thorsellia kenyensis</name>
    <dbReference type="NCBI Taxonomy" id="1549888"/>
    <lineage>
        <taxon>Bacteria</taxon>
        <taxon>Pseudomonadati</taxon>
        <taxon>Pseudomonadota</taxon>
        <taxon>Gammaproteobacteria</taxon>
        <taxon>Enterobacterales</taxon>
        <taxon>Thorselliaceae</taxon>
        <taxon>Thorsellia</taxon>
    </lineage>
</organism>
<gene>
    <name evidence="2" type="ORF">ACFFIT_02180</name>
</gene>
<reference evidence="2 3" key="1">
    <citation type="submission" date="2024-09" db="EMBL/GenBank/DDBJ databases">
        <authorList>
            <person name="Sun Q."/>
            <person name="Mori K."/>
        </authorList>
    </citation>
    <scope>NUCLEOTIDE SEQUENCE [LARGE SCALE GENOMIC DNA]</scope>
    <source>
        <strain evidence="2 3">CCM 8545</strain>
    </source>
</reference>
<dbReference type="RefSeq" id="WP_385875966.1">
    <property type="nucleotide sequence ID" value="NZ_JBHLXE010000024.1"/>
</dbReference>
<evidence type="ECO:0000313" key="3">
    <source>
        <dbReference type="Proteomes" id="UP001589758"/>
    </source>
</evidence>
<feature type="transmembrane region" description="Helical" evidence="1">
    <location>
        <begin position="218"/>
        <end position="238"/>
    </location>
</feature>
<protein>
    <submittedName>
        <fullName evidence="2">DUF3100 domain-containing protein</fullName>
    </submittedName>
</protein>
<dbReference type="Pfam" id="PF11299">
    <property type="entry name" value="DUF3100"/>
    <property type="match status" value="1"/>
</dbReference>
<sequence>MNIIKDWRVYSLGLFTVATAEFIGTVKLGVILLLPMIFAMLIGGLISLPKFKILNEKQMKQASIAMSVVLMLLVARFSLAIGPQLNIIKQASTALLVQELGHFAGTILLGLPLAVALGMGREAIGATYSIGRENNIAIIDNKYSLDSPEGRGVMAMYIIGTLFGAIIVSIIASLFAKLDILNPLALAMGAGVGSGSMMTAATGSILEFYPELKEEITAIALTANTLSSLLGMYIYIWISLPLAEKLYGVFKKLFRRQNSATSFESTATGD</sequence>
<keyword evidence="1" id="KW-0812">Transmembrane</keyword>